<evidence type="ECO:0000313" key="1">
    <source>
        <dbReference type="EMBL" id="MDU9000901.1"/>
    </source>
</evidence>
<name>A0ABU3V424_9ACTN</name>
<reference evidence="1 2" key="1">
    <citation type="submission" date="2023-02" db="EMBL/GenBank/DDBJ databases">
        <authorList>
            <person name="Maleckis M."/>
        </authorList>
    </citation>
    <scope>NUCLEOTIDE SEQUENCE [LARGE SCALE GENOMIC DNA]</scope>
    <source>
        <strain evidence="1 2">P8-A2</strain>
    </source>
</reference>
<comment type="caution">
    <text evidence="1">The sequence shown here is derived from an EMBL/GenBank/DDBJ whole genome shotgun (WGS) entry which is preliminary data.</text>
</comment>
<gene>
    <name evidence="1" type="ORF">PU648_53210</name>
</gene>
<organism evidence="1 2">
    <name type="scientific">Streptomyces mirabilis</name>
    <dbReference type="NCBI Taxonomy" id="68239"/>
    <lineage>
        <taxon>Bacteria</taxon>
        <taxon>Bacillati</taxon>
        <taxon>Actinomycetota</taxon>
        <taxon>Actinomycetes</taxon>
        <taxon>Kitasatosporales</taxon>
        <taxon>Streptomycetaceae</taxon>
        <taxon>Streptomyces</taxon>
    </lineage>
</organism>
<protein>
    <submittedName>
        <fullName evidence="1">Uncharacterized protein</fullName>
    </submittedName>
</protein>
<proteinExistence type="predicted"/>
<dbReference type="RefSeq" id="WP_316738166.1">
    <property type="nucleotide sequence ID" value="NZ_JARAKF010000002.1"/>
</dbReference>
<sequence length="131" mass="14715">MDERFPVVGNFRELERGWPDGPSLRGSVRDKAPAQARELVEYLRNGTVLVVATTLVHDVLSPSHAVIGGWRLLTDGHWLWHSDLAYYVERYHVALDQRFLAHVQGNDWTVPQLTDEELLALEAALSGDVTG</sequence>
<accession>A0ABU3V424</accession>
<dbReference type="Proteomes" id="UP001257627">
    <property type="component" value="Unassembled WGS sequence"/>
</dbReference>
<evidence type="ECO:0000313" key="2">
    <source>
        <dbReference type="Proteomes" id="UP001257627"/>
    </source>
</evidence>
<keyword evidence="2" id="KW-1185">Reference proteome</keyword>
<dbReference type="EMBL" id="JARAKF010000002">
    <property type="protein sequence ID" value="MDU9000901.1"/>
    <property type="molecule type" value="Genomic_DNA"/>
</dbReference>